<feature type="domain" description="TRASH" evidence="1">
    <location>
        <begin position="23"/>
        <end position="58"/>
    </location>
</feature>
<dbReference type="AlphaFoldDB" id="A0A3Q3JD08"/>
<dbReference type="SMART" id="SM00746">
    <property type="entry name" value="TRASH"/>
    <property type="match status" value="2"/>
</dbReference>
<sequence length="132" mass="14966">MNFVCSLACSQEFKRVNNIMGVCEYCKNERIIRDAKRIDGKDCYFCCDGCKMIFCHELEKTWGKHCSLCAYCHSISKTVVTAKYEGTDEEFCSEDCSSKFKMLFCCVSLIGSSSTAQTNWLDWSVSGGHTSY</sequence>
<dbReference type="InterPro" id="IPR051284">
    <property type="entry name" value="ZnF_MYMT-QRICH1"/>
</dbReference>
<reference evidence="2" key="1">
    <citation type="submission" date="2025-08" db="UniProtKB">
        <authorList>
            <consortium name="Ensembl"/>
        </authorList>
    </citation>
    <scope>IDENTIFICATION</scope>
</reference>
<feature type="domain" description="TRASH" evidence="1">
    <location>
        <begin position="69"/>
        <end position="104"/>
    </location>
</feature>
<dbReference type="InterPro" id="IPR011017">
    <property type="entry name" value="TRASH_dom"/>
</dbReference>
<dbReference type="PANTHER" id="PTHR45736">
    <property type="entry name" value="ZINC FINGER MYM-TYPE PROTEIN"/>
    <property type="match status" value="1"/>
</dbReference>
<evidence type="ECO:0000259" key="1">
    <source>
        <dbReference type="SMART" id="SM00746"/>
    </source>
</evidence>
<dbReference type="Proteomes" id="UP000261600">
    <property type="component" value="Unplaced"/>
</dbReference>
<keyword evidence="3" id="KW-1185">Reference proteome</keyword>
<dbReference type="PANTHER" id="PTHR45736:SF5">
    <property type="entry name" value="ZINC FINGER MYM-TYPE PROTEIN 4"/>
    <property type="match status" value="1"/>
</dbReference>
<organism evidence="2 3">
    <name type="scientific">Monopterus albus</name>
    <name type="common">Swamp eel</name>
    <dbReference type="NCBI Taxonomy" id="43700"/>
    <lineage>
        <taxon>Eukaryota</taxon>
        <taxon>Metazoa</taxon>
        <taxon>Chordata</taxon>
        <taxon>Craniata</taxon>
        <taxon>Vertebrata</taxon>
        <taxon>Euteleostomi</taxon>
        <taxon>Actinopterygii</taxon>
        <taxon>Neopterygii</taxon>
        <taxon>Teleostei</taxon>
        <taxon>Neoteleostei</taxon>
        <taxon>Acanthomorphata</taxon>
        <taxon>Anabantaria</taxon>
        <taxon>Synbranchiformes</taxon>
        <taxon>Synbranchidae</taxon>
        <taxon>Monopterus</taxon>
    </lineage>
</organism>
<evidence type="ECO:0000313" key="2">
    <source>
        <dbReference type="Ensembl" id="ENSMALP00000014630.1"/>
    </source>
</evidence>
<name>A0A3Q3JD08_MONAL</name>
<proteinExistence type="predicted"/>
<protein>
    <recommendedName>
        <fullName evidence="1">TRASH domain-containing protein</fullName>
    </recommendedName>
</protein>
<dbReference type="Ensembl" id="ENSMALT00000014937.1">
    <property type="protein sequence ID" value="ENSMALP00000014630.1"/>
    <property type="gene ID" value="ENSMALG00000010273.1"/>
</dbReference>
<accession>A0A3Q3JD08</accession>
<evidence type="ECO:0000313" key="3">
    <source>
        <dbReference type="Proteomes" id="UP000261600"/>
    </source>
</evidence>
<dbReference type="STRING" id="43700.ENSMALP00000014630"/>
<reference evidence="2" key="2">
    <citation type="submission" date="2025-09" db="UniProtKB">
        <authorList>
            <consortium name="Ensembl"/>
        </authorList>
    </citation>
    <scope>IDENTIFICATION</scope>
</reference>